<evidence type="ECO:0008006" key="3">
    <source>
        <dbReference type="Google" id="ProtNLM"/>
    </source>
</evidence>
<dbReference type="AlphaFoldDB" id="A0A6G6WK36"/>
<dbReference type="InterPro" id="IPR016181">
    <property type="entry name" value="Acyl_CoA_acyltransferase"/>
</dbReference>
<gene>
    <name evidence="1" type="ORF">G5V58_25015</name>
</gene>
<keyword evidence="2" id="KW-1185">Reference proteome</keyword>
<sequence length="292" mass="30866">MSVARVTPMPEDRLAAWRAGSADAGTPLPTDGELEAVELAVGDVVVGGALLGHTSEDGRRRTSVRRLQTTLDPGAAEPWAAVLAALEQHARARGADSVVTAVPPVLSGVFRAAGYLATMTTVSKRLDPDAAPELQEDRRVAVRAMTSEERRVFSAEVAALLRDGMARAGVLSGTSLGDLGDRVAGLAADPPPDGELLMVGLVDGVPVGRAWATLVTTDDGALDFLGNTLELFPEHRGQRLTPSFLGALRRHVQSLGVRDVHLRVYAHDDSARRTFLEAGAGIDDVHLRKDLV</sequence>
<organism evidence="1 2">
    <name type="scientific">Nocardioides anomalus</name>
    <dbReference type="NCBI Taxonomy" id="2712223"/>
    <lineage>
        <taxon>Bacteria</taxon>
        <taxon>Bacillati</taxon>
        <taxon>Actinomycetota</taxon>
        <taxon>Actinomycetes</taxon>
        <taxon>Propionibacteriales</taxon>
        <taxon>Nocardioidaceae</taxon>
        <taxon>Nocardioides</taxon>
    </lineage>
</organism>
<evidence type="ECO:0000313" key="1">
    <source>
        <dbReference type="EMBL" id="QIG45572.1"/>
    </source>
</evidence>
<protein>
    <recommendedName>
        <fullName evidence="3">GNAT family N-acetyltransferase</fullName>
    </recommendedName>
</protein>
<dbReference type="KEGG" id="nano:G5V58_25015"/>
<dbReference type="Gene3D" id="3.40.630.30">
    <property type="match status" value="1"/>
</dbReference>
<evidence type="ECO:0000313" key="2">
    <source>
        <dbReference type="Proteomes" id="UP000502996"/>
    </source>
</evidence>
<accession>A0A6G6WK36</accession>
<reference evidence="1 2" key="1">
    <citation type="submission" date="2020-02" db="EMBL/GenBank/DDBJ databases">
        <title>Full genome sequence of Nocardioides sp. R-3366.</title>
        <authorList>
            <person name="Im W.-T."/>
        </authorList>
    </citation>
    <scope>NUCLEOTIDE SEQUENCE [LARGE SCALE GENOMIC DNA]</scope>
    <source>
        <strain evidence="1 2">R-3366</strain>
    </source>
</reference>
<dbReference type="EMBL" id="CP049257">
    <property type="protein sequence ID" value="QIG45572.1"/>
    <property type="molecule type" value="Genomic_DNA"/>
</dbReference>
<dbReference type="SUPFAM" id="SSF55729">
    <property type="entry name" value="Acyl-CoA N-acyltransferases (Nat)"/>
    <property type="match status" value="1"/>
</dbReference>
<dbReference type="RefSeq" id="WP_165238288.1">
    <property type="nucleotide sequence ID" value="NZ_CP049257.1"/>
</dbReference>
<proteinExistence type="predicted"/>
<dbReference type="Proteomes" id="UP000502996">
    <property type="component" value="Chromosome"/>
</dbReference>
<name>A0A6G6WK36_9ACTN</name>